<dbReference type="Proteomes" id="UP000024376">
    <property type="component" value="Unassembled WGS sequence"/>
</dbReference>
<sequence length="212" mass="23690">MTVAVTAAAAGGDTVQKTSRQDESHIDQWMEKRLSLVFITNRPEEASFAKRRNNGPLPATESIDKSVSSEDYDVSISQFVGGGRVASIRNVTAQAAKVQHKRDIEPQTVALDEEEMQLHPPDHHVEVGLPTPCKQSFSANYQPHPRSNEQSILDRVAWRNRAVEPQKLMEKNLTACDGSIRLVRLSEQGSLMSTCVNQQQQQQQQHKRKSPP</sequence>
<proteinExistence type="predicted"/>
<dbReference type="EMBL" id="KI911170">
    <property type="protein sequence ID" value="ETR97523.1"/>
    <property type="molecule type" value="Genomic_DNA"/>
</dbReference>
<name>A0A024RWR9_HYPJR</name>
<dbReference type="KEGG" id="trr:M419DRAFT_91351"/>
<dbReference type="AlphaFoldDB" id="A0A024RWR9"/>
<evidence type="ECO:0000256" key="1">
    <source>
        <dbReference type="SAM" id="MobiDB-lite"/>
    </source>
</evidence>
<feature type="region of interest" description="Disordered" evidence="1">
    <location>
        <begin position="1"/>
        <end position="23"/>
    </location>
</feature>
<protein>
    <submittedName>
        <fullName evidence="2">Uncharacterized protein</fullName>
    </submittedName>
</protein>
<feature type="compositionally biased region" description="Low complexity" evidence="1">
    <location>
        <begin position="1"/>
        <end position="12"/>
    </location>
</feature>
<gene>
    <name evidence="2" type="ORF">M419DRAFT_91351</name>
</gene>
<dbReference type="HOGENOM" id="CLU_1299882_0_0_1"/>
<accession>A0A024RWR9</accession>
<evidence type="ECO:0000313" key="2">
    <source>
        <dbReference type="EMBL" id="ETR97523.1"/>
    </source>
</evidence>
<evidence type="ECO:0000313" key="3">
    <source>
        <dbReference type="Proteomes" id="UP000024376"/>
    </source>
</evidence>
<feature type="region of interest" description="Disordered" evidence="1">
    <location>
        <begin position="192"/>
        <end position="212"/>
    </location>
</feature>
<organism evidence="2 3">
    <name type="scientific">Hypocrea jecorina (strain ATCC 56765 / BCRC 32924 / NRRL 11460 / Rut C-30)</name>
    <name type="common">Trichoderma reesei</name>
    <dbReference type="NCBI Taxonomy" id="1344414"/>
    <lineage>
        <taxon>Eukaryota</taxon>
        <taxon>Fungi</taxon>
        <taxon>Dikarya</taxon>
        <taxon>Ascomycota</taxon>
        <taxon>Pezizomycotina</taxon>
        <taxon>Sordariomycetes</taxon>
        <taxon>Hypocreomycetidae</taxon>
        <taxon>Hypocreales</taxon>
        <taxon>Hypocreaceae</taxon>
        <taxon>Trichoderma</taxon>
    </lineage>
</organism>
<reference evidence="3" key="1">
    <citation type="journal article" date="2013" name="Ind. Biotechnol.">
        <title>Comparative genomics analysis of Trichoderma reesei strains.</title>
        <authorList>
            <person name="Koike H."/>
            <person name="Aerts A."/>
            <person name="LaButti K."/>
            <person name="Grigoriev I.V."/>
            <person name="Baker S.E."/>
        </authorList>
    </citation>
    <scope>NUCLEOTIDE SEQUENCE [LARGE SCALE GENOMIC DNA]</scope>
    <source>
        <strain evidence="3">ATCC 56765 / BCRC 32924 / NRRL 11460 / Rut C-30</strain>
    </source>
</reference>